<evidence type="ECO:0000256" key="4">
    <source>
        <dbReference type="ARBA" id="ARBA00040604"/>
    </source>
</evidence>
<evidence type="ECO:0000256" key="3">
    <source>
        <dbReference type="ARBA" id="ARBA00023128"/>
    </source>
</evidence>
<dbReference type="Pfam" id="PF07534">
    <property type="entry name" value="TLD"/>
    <property type="match status" value="2"/>
</dbReference>
<dbReference type="PANTHER" id="PTHR23354">
    <property type="entry name" value="NUCLEOLAR PROTEIN 7/ESTROGEN RECEPTOR COACTIVATOR-RELATED"/>
    <property type="match status" value="1"/>
</dbReference>
<dbReference type="EMBL" id="KB008093">
    <property type="protein sequence ID" value="ELR13311.1"/>
    <property type="molecule type" value="Genomic_DNA"/>
</dbReference>
<keyword evidence="3" id="KW-0496">Mitochondrion</keyword>
<keyword evidence="8" id="KW-1185">Reference proteome</keyword>
<evidence type="ECO:0000256" key="5">
    <source>
        <dbReference type="SAM" id="MobiDB-lite"/>
    </source>
</evidence>
<dbReference type="AlphaFoldDB" id="L8GM61"/>
<dbReference type="Proteomes" id="UP000011083">
    <property type="component" value="Unassembled WGS sequence"/>
</dbReference>
<dbReference type="VEuPathDB" id="AmoebaDB:ACA1_238450"/>
<organism evidence="7 8">
    <name type="scientific">Acanthamoeba castellanii (strain ATCC 30010 / Neff)</name>
    <dbReference type="NCBI Taxonomy" id="1257118"/>
    <lineage>
        <taxon>Eukaryota</taxon>
        <taxon>Amoebozoa</taxon>
        <taxon>Discosea</taxon>
        <taxon>Longamoebia</taxon>
        <taxon>Centramoebida</taxon>
        <taxon>Acanthamoebidae</taxon>
        <taxon>Acanthamoeba</taxon>
    </lineage>
</organism>
<keyword evidence="7" id="KW-0675">Receptor</keyword>
<dbReference type="KEGG" id="acan:ACA1_238450"/>
<dbReference type="RefSeq" id="XP_004335324.1">
    <property type="nucleotide sequence ID" value="XM_004335276.1"/>
</dbReference>
<evidence type="ECO:0000313" key="8">
    <source>
        <dbReference type="Proteomes" id="UP000011083"/>
    </source>
</evidence>
<gene>
    <name evidence="7" type="ORF">ACA1_238450</name>
</gene>
<proteinExistence type="inferred from homology"/>
<sequence>MEKHKAGNALSHNRRQKAGASLPRRSMMLPAESAGSAADPVLHEGPSSLLLIDDIRAIQNMLPARERSCDWKLVYSSDKHGVSLNTFYTRARNKGPTVMIVEDSMHHLYPKKAFYLWTGANNFVQLSGEDFLSVGGGSGTMGLWLNDDFSGGSSQTEEFSVLSVEVWGFVASE</sequence>
<dbReference type="GO" id="GO:0005739">
    <property type="term" value="C:mitochondrion"/>
    <property type="evidence" value="ECO:0007669"/>
    <property type="project" value="UniProtKB-SubCell"/>
</dbReference>
<dbReference type="OrthoDB" id="26679at2759"/>
<dbReference type="SMART" id="SM00584">
    <property type="entry name" value="TLDc"/>
    <property type="match status" value="1"/>
</dbReference>
<comment type="similarity">
    <text evidence="2">Belongs to the OXR1 family.</text>
</comment>
<evidence type="ECO:0000256" key="1">
    <source>
        <dbReference type="ARBA" id="ARBA00004173"/>
    </source>
</evidence>
<feature type="region of interest" description="Disordered" evidence="5">
    <location>
        <begin position="1"/>
        <end position="25"/>
    </location>
</feature>
<accession>L8GM61</accession>
<feature type="domain" description="TLDc" evidence="6">
    <location>
        <begin position="48"/>
        <end position="173"/>
    </location>
</feature>
<comment type="subcellular location">
    <subcellularLocation>
        <location evidence="1">Mitochondrion</location>
    </subcellularLocation>
</comment>
<protein>
    <recommendedName>
        <fullName evidence="4">Oxidation resistance protein 1</fullName>
    </recommendedName>
</protein>
<dbReference type="PROSITE" id="PS51886">
    <property type="entry name" value="TLDC"/>
    <property type="match status" value="1"/>
</dbReference>
<evidence type="ECO:0000256" key="2">
    <source>
        <dbReference type="ARBA" id="ARBA00009540"/>
    </source>
</evidence>
<dbReference type="PANTHER" id="PTHR23354:SF62">
    <property type="entry name" value="MUSTARD, ISOFORM V"/>
    <property type="match status" value="1"/>
</dbReference>
<dbReference type="GeneID" id="14913943"/>
<evidence type="ECO:0000313" key="7">
    <source>
        <dbReference type="EMBL" id="ELR13311.1"/>
    </source>
</evidence>
<evidence type="ECO:0000259" key="6">
    <source>
        <dbReference type="PROSITE" id="PS51886"/>
    </source>
</evidence>
<name>L8GM61_ACACF</name>
<reference evidence="7 8" key="1">
    <citation type="journal article" date="2013" name="Genome Biol.">
        <title>Genome of Acanthamoeba castellanii highlights extensive lateral gene transfer and early evolution of tyrosine kinase signaling.</title>
        <authorList>
            <person name="Clarke M."/>
            <person name="Lohan A.J."/>
            <person name="Liu B."/>
            <person name="Lagkouvardos I."/>
            <person name="Roy S."/>
            <person name="Zafar N."/>
            <person name="Bertelli C."/>
            <person name="Schilde C."/>
            <person name="Kianianmomeni A."/>
            <person name="Burglin T.R."/>
            <person name="Frech C."/>
            <person name="Turcotte B."/>
            <person name="Kopec K.O."/>
            <person name="Synnott J.M."/>
            <person name="Choo C."/>
            <person name="Paponov I."/>
            <person name="Finkler A."/>
            <person name="Soon Heng Tan C."/>
            <person name="Hutchins A.P."/>
            <person name="Weinmeier T."/>
            <person name="Rattei T."/>
            <person name="Chu J.S."/>
            <person name="Gimenez G."/>
            <person name="Irimia M."/>
            <person name="Rigden D.J."/>
            <person name="Fitzpatrick D.A."/>
            <person name="Lorenzo-Morales J."/>
            <person name="Bateman A."/>
            <person name="Chiu C.H."/>
            <person name="Tang P."/>
            <person name="Hegemann P."/>
            <person name="Fromm H."/>
            <person name="Raoult D."/>
            <person name="Greub G."/>
            <person name="Miranda-Saavedra D."/>
            <person name="Chen N."/>
            <person name="Nash P."/>
            <person name="Ginger M.L."/>
            <person name="Horn M."/>
            <person name="Schaap P."/>
            <person name="Caler L."/>
            <person name="Loftus B."/>
        </authorList>
    </citation>
    <scope>NUCLEOTIDE SEQUENCE [LARGE SCALE GENOMIC DNA]</scope>
    <source>
        <strain evidence="7 8">Neff</strain>
    </source>
</reference>
<dbReference type="InterPro" id="IPR006571">
    <property type="entry name" value="TLDc_dom"/>
</dbReference>